<dbReference type="GO" id="GO:0019509">
    <property type="term" value="P:L-methionine salvage from methylthioadenosine"/>
    <property type="evidence" value="ECO:0007669"/>
    <property type="project" value="UniProtKB-UniPathway"/>
</dbReference>
<dbReference type="CDD" id="cd09008">
    <property type="entry name" value="MTAN"/>
    <property type="match status" value="1"/>
</dbReference>
<comment type="caution">
    <text evidence="7">The sequence shown here is derived from an EMBL/GenBank/DDBJ whole genome shotgun (WGS) entry which is preliminary data.</text>
</comment>
<dbReference type="HOGENOM" id="CLU_031248_2_2_10"/>
<dbReference type="GO" id="GO:0008782">
    <property type="term" value="F:adenosylhomocysteine nucleosidase activity"/>
    <property type="evidence" value="ECO:0007669"/>
    <property type="project" value="UniProtKB-EC"/>
</dbReference>
<dbReference type="eggNOG" id="COG0775">
    <property type="taxonomic scope" value="Bacteria"/>
</dbReference>
<comment type="pathway">
    <text evidence="1">Amino-acid biosynthesis; L-methionine biosynthesis via salvage pathway; S-methyl-5-thio-alpha-D-ribose 1-phosphate from S-methyl-5'-thioadenosine (hydrolase route): step 1/2.</text>
</comment>
<feature type="domain" description="Nucleoside phosphorylase" evidence="6">
    <location>
        <begin position="48"/>
        <end position="234"/>
    </location>
</feature>
<dbReference type="Pfam" id="PF01048">
    <property type="entry name" value="PNP_UDP_1"/>
    <property type="match status" value="1"/>
</dbReference>
<dbReference type="InterPro" id="IPR035994">
    <property type="entry name" value="Nucleoside_phosphorylase_sf"/>
</dbReference>
<dbReference type="STRING" id="888832.HMPREF9420_1220"/>
<evidence type="ECO:0000256" key="2">
    <source>
        <dbReference type="ARBA" id="ARBA00011974"/>
    </source>
</evidence>
<gene>
    <name evidence="7" type="primary">mtnN</name>
    <name evidence="7" type="ORF">HMPREF9420_1220</name>
</gene>
<dbReference type="UniPathway" id="UPA00904">
    <property type="reaction ID" value="UER00871"/>
</dbReference>
<evidence type="ECO:0000256" key="1">
    <source>
        <dbReference type="ARBA" id="ARBA00004945"/>
    </source>
</evidence>
<keyword evidence="8" id="KW-1185">Reference proteome</keyword>
<keyword evidence="3" id="KW-0028">Amino-acid biosynthesis</keyword>
<reference evidence="7 8" key="1">
    <citation type="submission" date="2010-12" db="EMBL/GenBank/DDBJ databases">
        <authorList>
            <person name="Muzny D."/>
            <person name="Qin X."/>
            <person name="Deng J."/>
            <person name="Jiang H."/>
            <person name="Liu Y."/>
            <person name="Qu J."/>
            <person name="Song X.-Z."/>
            <person name="Zhang L."/>
            <person name="Thornton R."/>
            <person name="Coyle M."/>
            <person name="Francisco L."/>
            <person name="Jackson L."/>
            <person name="Javaid M."/>
            <person name="Korchina V."/>
            <person name="Kovar C."/>
            <person name="Mata R."/>
            <person name="Mathew T."/>
            <person name="Ngo R."/>
            <person name="Nguyen L."/>
            <person name="Nguyen N."/>
            <person name="Okwuonu G."/>
            <person name="Ongeri F."/>
            <person name="Pham C."/>
            <person name="Simmons D."/>
            <person name="Wilczek-Boney K."/>
            <person name="Hale W."/>
            <person name="Jakkamsetti A."/>
            <person name="Pham P."/>
            <person name="Ruth R."/>
            <person name="San Lucas F."/>
            <person name="Warren J."/>
            <person name="Zhang J."/>
            <person name="Zhao Z."/>
            <person name="Zhou C."/>
            <person name="Zhu D."/>
            <person name="Lee S."/>
            <person name="Bess C."/>
            <person name="Blankenburg K."/>
            <person name="Forbes L."/>
            <person name="Fu Q."/>
            <person name="Gubbala S."/>
            <person name="Hirani K."/>
            <person name="Jayaseelan J.C."/>
            <person name="Lara F."/>
            <person name="Munidasa M."/>
            <person name="Palculict T."/>
            <person name="Patil S."/>
            <person name="Pu L.-L."/>
            <person name="Saada N."/>
            <person name="Tang L."/>
            <person name="Weissenberger G."/>
            <person name="Zhu Y."/>
            <person name="Hemphill L."/>
            <person name="Shang Y."/>
            <person name="Youmans B."/>
            <person name="Ayvaz T."/>
            <person name="Ross M."/>
            <person name="Santibanez J."/>
            <person name="Aqrawi P."/>
            <person name="Gross S."/>
            <person name="Joshi V."/>
            <person name="Fowler G."/>
            <person name="Nazareth L."/>
            <person name="Reid J."/>
            <person name="Worley K."/>
            <person name="Petrosino J."/>
            <person name="Highlander S."/>
            <person name="Gibbs R."/>
        </authorList>
    </citation>
    <scope>NUCLEOTIDE SEQUENCE [LARGE SCALE GENOMIC DNA]</scope>
    <source>
        <strain evidence="7 8">DSM 15606</strain>
    </source>
</reference>
<organism evidence="7 8">
    <name type="scientific">Segatella salivae DSM 15606</name>
    <dbReference type="NCBI Taxonomy" id="888832"/>
    <lineage>
        <taxon>Bacteria</taxon>
        <taxon>Pseudomonadati</taxon>
        <taxon>Bacteroidota</taxon>
        <taxon>Bacteroidia</taxon>
        <taxon>Bacteroidales</taxon>
        <taxon>Prevotellaceae</taxon>
        <taxon>Segatella</taxon>
    </lineage>
</organism>
<dbReference type="Gene3D" id="3.40.50.1580">
    <property type="entry name" value="Nucleoside phosphorylase domain"/>
    <property type="match status" value="1"/>
</dbReference>
<keyword evidence="5" id="KW-0486">Methionine biosynthesis</keyword>
<keyword evidence="7" id="KW-0326">Glycosidase</keyword>
<dbReference type="GO" id="GO:0019284">
    <property type="term" value="P:L-methionine salvage from S-adenosylmethionine"/>
    <property type="evidence" value="ECO:0007669"/>
    <property type="project" value="TreeGrafter"/>
</dbReference>
<dbReference type="Proteomes" id="UP000003874">
    <property type="component" value="Unassembled WGS sequence"/>
</dbReference>
<sequence>MIAYSAIVRMAVFQFFITFANKQITSMKIGIIVAMDKEFEQLKKVFQNDQDIILQQCGIGKVNSAVGTTMMIADHHPDLIISTGCAGGADTRLNVGDVVVANACVYHDAYCGENCNYGQILGMPARYMAPKDLVDKAIHMQVEGIQVREGLTVSGEWFVDSREKMQEIMTHFPEATAIDMESCSIAQACYIFKTPFISFRIISDVPLKDNKAQMYFDFWDKLAEGSFEVTRHFIEQIKQQTNNKNE</sequence>
<dbReference type="PANTHER" id="PTHR46832">
    <property type="entry name" value="5'-METHYLTHIOADENOSINE/S-ADENOSYLHOMOCYSTEINE NUCLEOSIDASE"/>
    <property type="match status" value="1"/>
</dbReference>
<evidence type="ECO:0000256" key="5">
    <source>
        <dbReference type="ARBA" id="ARBA00023167"/>
    </source>
</evidence>
<evidence type="ECO:0000259" key="6">
    <source>
        <dbReference type="Pfam" id="PF01048"/>
    </source>
</evidence>
<dbReference type="GO" id="GO:0009164">
    <property type="term" value="P:nucleoside catabolic process"/>
    <property type="evidence" value="ECO:0007669"/>
    <property type="project" value="InterPro"/>
</dbReference>
<proteinExistence type="predicted"/>
<dbReference type="AlphaFoldDB" id="E6MP02"/>
<evidence type="ECO:0000313" key="8">
    <source>
        <dbReference type="Proteomes" id="UP000003874"/>
    </source>
</evidence>
<dbReference type="SUPFAM" id="SSF53167">
    <property type="entry name" value="Purine and uridine phosphorylases"/>
    <property type="match status" value="1"/>
</dbReference>
<keyword evidence="4 7" id="KW-0378">Hydrolase</keyword>
<dbReference type="PANTHER" id="PTHR46832:SF1">
    <property type="entry name" value="5'-METHYLTHIOADENOSINE_S-ADENOSYLHOMOCYSTEINE NUCLEOSIDASE"/>
    <property type="match status" value="1"/>
</dbReference>
<dbReference type="InterPro" id="IPR010049">
    <property type="entry name" value="MTA_SAH_Nsdase"/>
</dbReference>
<evidence type="ECO:0000256" key="4">
    <source>
        <dbReference type="ARBA" id="ARBA00022801"/>
    </source>
</evidence>
<protein>
    <recommendedName>
        <fullName evidence="2">adenosylhomocysteine nucleosidase</fullName>
        <ecNumber evidence="2">3.2.2.9</ecNumber>
    </recommendedName>
</protein>
<dbReference type="InterPro" id="IPR000845">
    <property type="entry name" value="Nucleoside_phosphorylase_d"/>
</dbReference>
<evidence type="ECO:0000313" key="7">
    <source>
        <dbReference type="EMBL" id="EFV04589.1"/>
    </source>
</evidence>
<dbReference type="GO" id="GO:0005829">
    <property type="term" value="C:cytosol"/>
    <property type="evidence" value="ECO:0007669"/>
    <property type="project" value="TreeGrafter"/>
</dbReference>
<dbReference type="NCBIfam" id="TIGR01704">
    <property type="entry name" value="MTA_SAH-Nsdase"/>
    <property type="match status" value="1"/>
</dbReference>
<dbReference type="GO" id="GO:0008930">
    <property type="term" value="F:methylthioadenosine nucleosidase activity"/>
    <property type="evidence" value="ECO:0007669"/>
    <property type="project" value="InterPro"/>
</dbReference>
<accession>E6MP02</accession>
<dbReference type="EMBL" id="AEQO01000115">
    <property type="protein sequence ID" value="EFV04589.1"/>
    <property type="molecule type" value="Genomic_DNA"/>
</dbReference>
<name>E6MP02_9BACT</name>
<dbReference type="EC" id="3.2.2.9" evidence="2"/>
<evidence type="ECO:0000256" key="3">
    <source>
        <dbReference type="ARBA" id="ARBA00022605"/>
    </source>
</evidence>